<name>A0ACC4DBU2_PURLI</name>
<reference evidence="1" key="1">
    <citation type="submission" date="2024-12" db="EMBL/GenBank/DDBJ databases">
        <title>Comparative genomics and development of molecular markers within Purpureocillium lilacinum and among Purpureocillium species.</title>
        <authorList>
            <person name="Yeh Z.-Y."/>
            <person name="Ni N.-T."/>
            <person name="Lo P.-H."/>
            <person name="Mushyakhwo K."/>
            <person name="Lin C.-F."/>
            <person name="Nai Y.-S."/>
        </authorList>
    </citation>
    <scope>NUCLEOTIDE SEQUENCE</scope>
    <source>
        <strain evidence="1">NCHU-NPUST-175</strain>
    </source>
</reference>
<sequence length="517" mass="57675">MPRCETLTANSSPLKSSFQFWLRRLMLQDDQHDRPRCQPNTKALSLPINADCHNGGRAVSPGGALLRTSRLFSVPKPLPEPPSTNLHIGDHKSSTMTRQYPQHQSITSPLSSREKGDWGYKRPFPLKSTMATSTPLIRIKQVDSVENVTDFASAADHSLSLEKFQELRVALSVPKSSDRKSSSRSDLWFKSVFEEDMDFTDFQRSRADDRRWKFQGPWLARMTEGDFIEYLDKKVRPKRAQFRSLLKDKLAEDITTRQNNLALEQGKAAPTKVEAKDITEEQFTDYLRTLRNDRVTLYALVSKFLDLAPLGQPVGFIQSFWSKQDNAAPESPYGKSGPPPSHPSAGISYLRTNSFMENHPVYGPQAKRTPALARVVYPRVGPAPAKLGVGGFVADAPPGDNEFNIRHGRGRTAANKTMLNGIMHLDTTTFGGAKAYVEPQTASVDPSGKVVLQLRETHPEAQVIAKENKGVSSIYHDSSTKRVVPRQQAQRPGNKAGEKRMERVADEILEGSKPAEQ</sequence>
<dbReference type="EMBL" id="JBGNUJ010000011">
    <property type="protein sequence ID" value="KAL3953827.1"/>
    <property type="molecule type" value="Genomic_DNA"/>
</dbReference>
<evidence type="ECO:0000313" key="1">
    <source>
        <dbReference type="EMBL" id="KAL3953827.1"/>
    </source>
</evidence>
<organism evidence="1 2">
    <name type="scientific">Purpureocillium lilacinum</name>
    <name type="common">Paecilomyces lilacinus</name>
    <dbReference type="NCBI Taxonomy" id="33203"/>
    <lineage>
        <taxon>Eukaryota</taxon>
        <taxon>Fungi</taxon>
        <taxon>Dikarya</taxon>
        <taxon>Ascomycota</taxon>
        <taxon>Pezizomycotina</taxon>
        <taxon>Sordariomycetes</taxon>
        <taxon>Hypocreomycetidae</taxon>
        <taxon>Hypocreales</taxon>
        <taxon>Ophiocordycipitaceae</taxon>
        <taxon>Purpureocillium</taxon>
    </lineage>
</organism>
<comment type="caution">
    <text evidence="1">The sequence shown here is derived from an EMBL/GenBank/DDBJ whole genome shotgun (WGS) entry which is preliminary data.</text>
</comment>
<dbReference type="Proteomes" id="UP001638806">
    <property type="component" value="Unassembled WGS sequence"/>
</dbReference>
<keyword evidence="2" id="KW-1185">Reference proteome</keyword>
<proteinExistence type="predicted"/>
<evidence type="ECO:0000313" key="2">
    <source>
        <dbReference type="Proteomes" id="UP001638806"/>
    </source>
</evidence>
<gene>
    <name evidence="1" type="ORF">ACCO45_011783</name>
</gene>
<protein>
    <submittedName>
        <fullName evidence="1">Uncharacterized protein</fullName>
    </submittedName>
</protein>
<accession>A0ACC4DBU2</accession>